<evidence type="ECO:0000256" key="1">
    <source>
        <dbReference type="SAM" id="Phobius"/>
    </source>
</evidence>
<feature type="transmembrane region" description="Helical" evidence="1">
    <location>
        <begin position="24"/>
        <end position="46"/>
    </location>
</feature>
<comment type="caution">
    <text evidence="3">The sequence shown here is derived from an EMBL/GenBank/DDBJ whole genome shotgun (WGS) entry which is preliminary data.</text>
</comment>
<dbReference type="Proteomes" id="UP001140293">
    <property type="component" value="Unassembled WGS sequence"/>
</dbReference>
<keyword evidence="3" id="KW-0482">Metalloprotease</keyword>
<evidence type="ECO:0000313" key="3">
    <source>
        <dbReference type="EMBL" id="MCV7170980.1"/>
    </source>
</evidence>
<dbReference type="PANTHER" id="PTHR43592">
    <property type="entry name" value="CAAX AMINO TERMINAL PROTEASE"/>
    <property type="match status" value="1"/>
</dbReference>
<evidence type="ECO:0000259" key="2">
    <source>
        <dbReference type="Pfam" id="PF02517"/>
    </source>
</evidence>
<sequence>MPGPPEAAAPPPAPPAARPHRWGIGAYLVVVTTYVAVGLLLLLVLGGGGASVGKIATVLVVPTVCAAGLAVLITRWRGNGPRIDLRLHWTWRGLGWGALFGFGGLFITLPAAALYLSIVGPEANSAVGAVFGDIRTSWAWAVAIFLCVVLVAPVCEEIVYRGLLWGAIDWRWGRWVAFAVTTVLFAVAHLELTRTPLLLIVAIPLGLARLYTGSLVASIAAHSVTNLLPGLVIMLTLVGRMPTP</sequence>
<keyword evidence="1" id="KW-0812">Transmembrane</keyword>
<feature type="transmembrane region" description="Helical" evidence="1">
    <location>
        <begin position="94"/>
        <end position="118"/>
    </location>
</feature>
<dbReference type="InterPro" id="IPR003675">
    <property type="entry name" value="Rce1/LyrA-like_dom"/>
</dbReference>
<dbReference type="EMBL" id="JACKSJ010000105">
    <property type="protein sequence ID" value="MCV7170980.1"/>
    <property type="molecule type" value="Genomic_DNA"/>
</dbReference>
<reference evidence="3" key="2">
    <citation type="journal article" date="2022" name="BMC Genomics">
        <title>Comparative genome analysis of mycobacteria focusing on tRNA and non-coding RNA.</title>
        <authorList>
            <person name="Behra P.R.K."/>
            <person name="Pettersson B.M.F."/>
            <person name="Ramesh M."/>
            <person name="Das S."/>
            <person name="Dasgupta S."/>
            <person name="Kirsebom L.A."/>
        </authorList>
    </citation>
    <scope>NUCLEOTIDE SEQUENCE</scope>
    <source>
        <strain evidence="3">DSM 44615</strain>
    </source>
</reference>
<keyword evidence="1" id="KW-0472">Membrane</keyword>
<gene>
    <name evidence="3" type="ORF">H7I41_13765</name>
</gene>
<proteinExistence type="predicted"/>
<feature type="transmembrane region" description="Helical" evidence="1">
    <location>
        <begin position="52"/>
        <end position="73"/>
    </location>
</feature>
<protein>
    <submittedName>
        <fullName evidence="3">CPBP family intramembrane metalloprotease</fullName>
    </submittedName>
</protein>
<keyword evidence="4" id="KW-1185">Reference proteome</keyword>
<keyword evidence="3" id="KW-0645">Protease</keyword>
<keyword evidence="3" id="KW-0378">Hydrolase</keyword>
<dbReference type="GO" id="GO:0080120">
    <property type="term" value="P:CAAX-box protein maturation"/>
    <property type="evidence" value="ECO:0007669"/>
    <property type="project" value="UniProtKB-ARBA"/>
</dbReference>
<dbReference type="PANTHER" id="PTHR43592:SF15">
    <property type="entry name" value="CAAX AMINO TERMINAL PROTEASE FAMILY PROTEIN"/>
    <property type="match status" value="1"/>
</dbReference>
<accession>A0A9X2YPA5</accession>
<feature type="domain" description="CAAX prenyl protease 2/Lysostaphin resistance protein A-like" evidence="2">
    <location>
        <begin position="139"/>
        <end position="228"/>
    </location>
</feature>
<dbReference type="RefSeq" id="WP_264013191.1">
    <property type="nucleotide sequence ID" value="NZ_JACKSJ010000105.1"/>
</dbReference>
<dbReference type="GO" id="GO:0004175">
    <property type="term" value="F:endopeptidase activity"/>
    <property type="evidence" value="ECO:0007669"/>
    <property type="project" value="UniProtKB-ARBA"/>
</dbReference>
<dbReference type="GO" id="GO:0008237">
    <property type="term" value="F:metallopeptidase activity"/>
    <property type="evidence" value="ECO:0007669"/>
    <property type="project" value="UniProtKB-KW"/>
</dbReference>
<feature type="transmembrane region" description="Helical" evidence="1">
    <location>
        <begin position="210"/>
        <end position="238"/>
    </location>
</feature>
<reference evidence="3" key="1">
    <citation type="submission" date="2020-07" db="EMBL/GenBank/DDBJ databases">
        <authorList>
            <person name="Pettersson B.M.F."/>
            <person name="Behra P.R.K."/>
            <person name="Ramesh M."/>
            <person name="Das S."/>
            <person name="Dasgupta S."/>
            <person name="Kirsebom L.A."/>
        </authorList>
    </citation>
    <scope>NUCLEOTIDE SEQUENCE</scope>
    <source>
        <strain evidence="3">DSM 44615</strain>
    </source>
</reference>
<feature type="transmembrane region" description="Helical" evidence="1">
    <location>
        <begin position="172"/>
        <end position="190"/>
    </location>
</feature>
<organism evidence="3 4">
    <name type="scientific">[Mycobacterium] manitobense</name>
    <dbReference type="NCBI Taxonomy" id="190147"/>
    <lineage>
        <taxon>Bacteria</taxon>
        <taxon>Bacillati</taxon>
        <taxon>Actinomycetota</taxon>
        <taxon>Actinomycetes</taxon>
        <taxon>Mycobacteriales</taxon>
        <taxon>Mycobacteriaceae</taxon>
        <taxon>Mycolicibacterium</taxon>
    </lineage>
</organism>
<feature type="transmembrane region" description="Helical" evidence="1">
    <location>
        <begin position="138"/>
        <end position="160"/>
    </location>
</feature>
<dbReference type="AlphaFoldDB" id="A0A9X2YPA5"/>
<evidence type="ECO:0000313" key="4">
    <source>
        <dbReference type="Proteomes" id="UP001140293"/>
    </source>
</evidence>
<dbReference type="Pfam" id="PF02517">
    <property type="entry name" value="Rce1-like"/>
    <property type="match status" value="1"/>
</dbReference>
<name>A0A9X2YPA5_9MYCO</name>
<keyword evidence="1" id="KW-1133">Transmembrane helix</keyword>